<dbReference type="Proteomes" id="UP001158576">
    <property type="component" value="Chromosome 1"/>
</dbReference>
<dbReference type="SUPFAM" id="SSF54427">
    <property type="entry name" value="NTF2-like"/>
    <property type="match status" value="1"/>
</dbReference>
<organism evidence="3 4">
    <name type="scientific">Oikopleura dioica</name>
    <name type="common">Tunicate</name>
    <dbReference type="NCBI Taxonomy" id="34765"/>
    <lineage>
        <taxon>Eukaryota</taxon>
        <taxon>Metazoa</taxon>
        <taxon>Chordata</taxon>
        <taxon>Tunicata</taxon>
        <taxon>Appendicularia</taxon>
        <taxon>Copelata</taxon>
        <taxon>Oikopleuridae</taxon>
        <taxon>Oikopleura</taxon>
    </lineage>
</organism>
<keyword evidence="4" id="KW-1185">Reference proteome</keyword>
<reference evidence="3 4" key="1">
    <citation type="submission" date="2021-04" db="EMBL/GenBank/DDBJ databases">
        <authorList>
            <person name="Bliznina A."/>
        </authorList>
    </citation>
    <scope>NUCLEOTIDE SEQUENCE [LARGE SCALE GENOMIC DNA]</scope>
</reference>
<accession>A0ABN7SVR1</accession>
<dbReference type="InterPro" id="IPR002075">
    <property type="entry name" value="NTF2_dom"/>
</dbReference>
<keyword evidence="1" id="KW-0653">Protein transport</keyword>
<protein>
    <recommendedName>
        <fullName evidence="1">NTF2-related export protein</fullName>
    </recommendedName>
</protein>
<dbReference type="PANTHER" id="PTHR12612">
    <property type="entry name" value="NUCLEAR TRANSPORT FACTOR 2"/>
    <property type="match status" value="1"/>
</dbReference>
<dbReference type="InterPro" id="IPR045875">
    <property type="entry name" value="NTF2"/>
</dbReference>
<dbReference type="EMBL" id="OU015566">
    <property type="protein sequence ID" value="CAG5105886.1"/>
    <property type="molecule type" value="Genomic_DNA"/>
</dbReference>
<comment type="subcellular location">
    <subcellularLocation>
        <location evidence="1">Cytoplasm</location>
    </subcellularLocation>
    <subcellularLocation>
        <location evidence="1">Nucleus</location>
    </subcellularLocation>
</comment>
<dbReference type="Gene3D" id="3.10.450.50">
    <property type="match status" value="1"/>
</dbReference>
<proteinExistence type="predicted"/>
<keyword evidence="1" id="KW-0963">Cytoplasm</keyword>
<evidence type="ECO:0000313" key="3">
    <source>
        <dbReference type="EMBL" id="CAG5105886.1"/>
    </source>
</evidence>
<keyword evidence="1" id="KW-0813">Transport</keyword>
<dbReference type="InterPro" id="IPR032710">
    <property type="entry name" value="NTF2-like_dom_sf"/>
</dbReference>
<dbReference type="InterPro" id="IPR018222">
    <property type="entry name" value="Nuclear_transport_factor_2_euk"/>
</dbReference>
<feature type="domain" description="NTF2" evidence="2">
    <location>
        <begin position="16"/>
        <end position="131"/>
    </location>
</feature>
<evidence type="ECO:0000313" key="4">
    <source>
        <dbReference type="Proteomes" id="UP001158576"/>
    </source>
</evidence>
<keyword evidence="1" id="KW-0539">Nucleus</keyword>
<evidence type="ECO:0000259" key="2">
    <source>
        <dbReference type="PROSITE" id="PS50177"/>
    </source>
</evidence>
<comment type="function">
    <text evidence="1">Has a role in nuclear-cytoplasmic transport of proteins and mRNAs.</text>
</comment>
<dbReference type="Pfam" id="PF02136">
    <property type="entry name" value="NTF2"/>
    <property type="match status" value="1"/>
</dbReference>
<sequence length="139" mass="16068">MSDQKFKERTEDAEQAAQQLCDSYYECLDKKRHQIHRMYAESAVLIYDGKRLQSQDEIKKLLSDGDDSNHRIETLDVQPVDDSMTDGKSSFLISAAGSVRFGKLLHKCFNHHFVVAKVDGHLKIISQTVRHFSEIERRK</sequence>
<dbReference type="PROSITE" id="PS50177">
    <property type="entry name" value="NTF2_DOMAIN"/>
    <property type="match status" value="1"/>
</dbReference>
<gene>
    <name evidence="3" type="ORF">OKIOD_LOCUS11304</name>
</gene>
<evidence type="ECO:0000256" key="1">
    <source>
        <dbReference type="RuleBase" id="RU369002"/>
    </source>
</evidence>
<name>A0ABN7SVR1_OIKDI</name>